<organism evidence="3 4">
    <name type="scientific">Pseudomonas quercus</name>
    <dbReference type="NCBI Taxonomy" id="2722792"/>
    <lineage>
        <taxon>Bacteria</taxon>
        <taxon>Pseudomonadati</taxon>
        <taxon>Pseudomonadota</taxon>
        <taxon>Gammaproteobacteria</taxon>
        <taxon>Pseudomonadales</taxon>
        <taxon>Pseudomonadaceae</taxon>
        <taxon>Pseudomonas</taxon>
    </lineage>
</organism>
<comment type="caution">
    <text evidence="3">The sequence shown here is derived from an EMBL/GenBank/DDBJ whole genome shotgun (WGS) entry which is preliminary data.</text>
</comment>
<evidence type="ECO:0000313" key="4">
    <source>
        <dbReference type="Proteomes" id="UP000746535"/>
    </source>
</evidence>
<reference evidence="3 4" key="1">
    <citation type="submission" date="2020-03" db="EMBL/GenBank/DDBJ databases">
        <authorList>
            <person name="Wang L."/>
            <person name="He N."/>
            <person name="Li Y."/>
            <person name="Fang Y."/>
            <person name="Zhang F."/>
        </authorList>
    </citation>
    <scope>NUCLEOTIDE SEQUENCE [LARGE SCALE GENOMIC DNA]</scope>
    <source>
        <strain evidence="4">hsmgli-8</strain>
    </source>
</reference>
<keyword evidence="4" id="KW-1185">Reference proteome</keyword>
<feature type="domain" description="Double-stranded DNA deaminase toxin A prePAAR motif" evidence="2">
    <location>
        <begin position="1"/>
        <end position="58"/>
    </location>
</feature>
<protein>
    <submittedName>
        <fullName evidence="3">Type IV secretion protein Rhs</fullName>
    </submittedName>
</protein>
<feature type="transmembrane region" description="Helical" evidence="1">
    <location>
        <begin position="16"/>
        <end position="36"/>
    </location>
</feature>
<dbReference type="RefSeq" id="WP_178089125.1">
    <property type="nucleotide sequence ID" value="NZ_JAAVJI010000050.1"/>
</dbReference>
<dbReference type="InterPro" id="IPR008727">
    <property type="entry name" value="PAAR_motif"/>
</dbReference>
<feature type="transmembrane region" description="Helical" evidence="1">
    <location>
        <begin position="43"/>
        <end position="64"/>
    </location>
</feature>
<evidence type="ECO:0000256" key="1">
    <source>
        <dbReference type="SAM" id="Phobius"/>
    </source>
</evidence>
<sequence length="214" mass="21126">MFEAARFGDQIAHSGAMGGFVLGAVLGIGLVAAVAVTTFTCGFGAALLAGLAAGIGGSLITSLGETIGSGFLSPSGTLVTGSPNVFINGRKAAHVDQSIGACEKHPGPIKVAEGSTNVFINGLPAARKGDKLACGAVINTGSGNVFIGGGQYRYLPVSDEVPSWLRDTVGVLMAIAGAAGGIVNVLKMGTQAGMKAMLPCALKFTAGFIGGEVA</sequence>
<evidence type="ECO:0000313" key="3">
    <source>
        <dbReference type="EMBL" id="NJP03666.1"/>
    </source>
</evidence>
<evidence type="ECO:0000259" key="2">
    <source>
        <dbReference type="Pfam" id="PF25799"/>
    </source>
</evidence>
<dbReference type="Gene3D" id="2.60.200.60">
    <property type="match status" value="1"/>
</dbReference>
<dbReference type="Pfam" id="PF05488">
    <property type="entry name" value="PAAR_motif"/>
    <property type="match status" value="1"/>
</dbReference>
<keyword evidence="1" id="KW-0812">Transmembrane</keyword>
<gene>
    <name evidence="3" type="ORF">HBH25_22990</name>
</gene>
<proteinExistence type="predicted"/>
<feature type="transmembrane region" description="Helical" evidence="1">
    <location>
        <begin position="168"/>
        <end position="186"/>
    </location>
</feature>
<dbReference type="Proteomes" id="UP000746535">
    <property type="component" value="Unassembled WGS sequence"/>
</dbReference>
<dbReference type="InterPro" id="IPR057925">
    <property type="entry name" value="prePAAR_DddA"/>
</dbReference>
<accession>A0ABX0YKW9</accession>
<feature type="non-terminal residue" evidence="3">
    <location>
        <position position="214"/>
    </location>
</feature>
<keyword evidence="1" id="KW-0472">Membrane</keyword>
<name>A0ABX0YKW9_9PSED</name>
<keyword evidence="1" id="KW-1133">Transmembrane helix</keyword>
<dbReference type="CDD" id="cd14742">
    <property type="entry name" value="PAAR_RHS"/>
    <property type="match status" value="1"/>
</dbReference>
<dbReference type="Pfam" id="PF25799">
    <property type="entry name" value="prePAAR_I"/>
    <property type="match status" value="1"/>
</dbReference>
<dbReference type="EMBL" id="JAAVJI010000050">
    <property type="protein sequence ID" value="NJP03666.1"/>
    <property type="molecule type" value="Genomic_DNA"/>
</dbReference>